<dbReference type="CDD" id="cd01127">
    <property type="entry name" value="TrwB_TraG_TraD_VirD4"/>
    <property type="match status" value="1"/>
</dbReference>
<dbReference type="SMART" id="SM00382">
    <property type="entry name" value="AAA"/>
    <property type="match status" value="2"/>
</dbReference>
<dbReference type="PANTHER" id="PTHR42957">
    <property type="entry name" value="HELICASE MJ1565-RELATED"/>
    <property type="match status" value="1"/>
</dbReference>
<dbReference type="Gene3D" id="3.40.50.300">
    <property type="entry name" value="P-loop containing nucleotide triphosphate hydrolases"/>
    <property type="match status" value="2"/>
</dbReference>
<proteinExistence type="predicted"/>
<protein>
    <recommendedName>
        <fullName evidence="1">AAA+ ATPase domain-containing protein</fullName>
    </recommendedName>
</protein>
<dbReference type="RefSeq" id="WP_235958795.1">
    <property type="nucleotide sequence ID" value="NZ_WEGH01000001.1"/>
</dbReference>
<feature type="domain" description="AAA+ ATPase" evidence="1">
    <location>
        <begin position="655"/>
        <end position="978"/>
    </location>
</feature>
<dbReference type="InterPro" id="IPR003593">
    <property type="entry name" value="AAA+_ATPase"/>
</dbReference>
<accession>A0A7K0BRE5</accession>
<feature type="domain" description="AAA+ ATPase" evidence="1">
    <location>
        <begin position="63"/>
        <end position="320"/>
    </location>
</feature>
<evidence type="ECO:0000313" key="3">
    <source>
        <dbReference type="Proteomes" id="UP000487268"/>
    </source>
</evidence>
<dbReference type="InterPro" id="IPR027417">
    <property type="entry name" value="P-loop_NTPase"/>
</dbReference>
<reference evidence="2 3" key="1">
    <citation type="submission" date="2019-10" db="EMBL/GenBank/DDBJ databases">
        <title>Actinomadura rubteroloni sp. nov. and Actinomadura macrotermitis sp. nov., isolated from the gut of fungus growing-termite Macrotermes natalensis.</title>
        <authorList>
            <person name="Benndorf R."/>
            <person name="Martin K."/>
            <person name="Kuefner M."/>
            <person name="De Beer W."/>
            <person name="Kaster A.-K."/>
            <person name="Vollmers J."/>
            <person name="Poulsen M."/>
            <person name="Beemelmanns C."/>
        </authorList>
    </citation>
    <scope>NUCLEOTIDE SEQUENCE [LARGE SCALE GENOMIC DNA]</scope>
    <source>
        <strain evidence="2 3">RB68</strain>
    </source>
</reference>
<dbReference type="InterPro" id="IPR002789">
    <property type="entry name" value="HerA_central"/>
</dbReference>
<dbReference type="PANTHER" id="PTHR42957:SF2">
    <property type="entry name" value="HELICASE HERA CENTRAL DOMAIN-CONTAINING PROTEIN"/>
    <property type="match status" value="1"/>
</dbReference>
<evidence type="ECO:0000313" key="2">
    <source>
        <dbReference type="EMBL" id="MQY03697.1"/>
    </source>
</evidence>
<organism evidence="2 3">
    <name type="scientific">Actinomadura macrotermitis</name>
    <dbReference type="NCBI Taxonomy" id="2585200"/>
    <lineage>
        <taxon>Bacteria</taxon>
        <taxon>Bacillati</taxon>
        <taxon>Actinomycetota</taxon>
        <taxon>Actinomycetes</taxon>
        <taxon>Streptosporangiales</taxon>
        <taxon>Thermomonosporaceae</taxon>
        <taxon>Actinomadura</taxon>
    </lineage>
</organism>
<name>A0A7K0BRE5_9ACTN</name>
<dbReference type="InterPro" id="IPR008571">
    <property type="entry name" value="HerA-like"/>
</dbReference>
<dbReference type="Pfam" id="PF01935">
    <property type="entry name" value="DUF87"/>
    <property type="match status" value="1"/>
</dbReference>
<gene>
    <name evidence="2" type="ORF">ACRB68_17420</name>
</gene>
<keyword evidence="3" id="KW-1185">Reference proteome</keyword>
<dbReference type="SUPFAM" id="SSF52540">
    <property type="entry name" value="P-loop containing nucleoside triphosphate hydrolases"/>
    <property type="match status" value="2"/>
</dbReference>
<dbReference type="Proteomes" id="UP000487268">
    <property type="component" value="Unassembled WGS sequence"/>
</dbReference>
<comment type="caution">
    <text evidence="2">The sequence shown here is derived from an EMBL/GenBank/DDBJ whole genome shotgun (WGS) entry which is preliminary data.</text>
</comment>
<evidence type="ECO:0000259" key="1">
    <source>
        <dbReference type="SMART" id="SM00382"/>
    </source>
</evidence>
<dbReference type="AlphaFoldDB" id="A0A7K0BRE5"/>
<dbReference type="EMBL" id="WEGH01000001">
    <property type="protein sequence ID" value="MQY03697.1"/>
    <property type="molecule type" value="Genomic_DNA"/>
</dbReference>
<sequence>MSGAQMDGVQERALREVSRVLDWAAAAEHAWDRPPFHVPGLQPKAERLIADGIAEAVAASGTSPLGVVIVGEAGAGKTHLLGWVKERIAEADGYFFLVDLSSGGDFWRLVAASMVEDLGRSTSQEGIQAVVALRRLAGLAGVAGRFAGDRPCTREDLDALVDGLLARDRRLLKCRDTLRALALYAVGGGQALEVGHDHLSSVPETQEGDRAAWGLGRGVKGHREIVAELSALLALTGPLTIAVDQIDAVLEGSRRSRAAGAEADDRAPDAIEGIAGGLMDLRHITRRTLCLVACLPSSWQLIEKDAVGTARDRFRTSLTLSTFGDPRAARTMIERRFATAFARAGFDPPDPVWPIAPAAFGTSVGMTPRTLLRRVGDHVGRCRDEGVVRLLERFDPVPVPAAVTAPAEAVVTAPPPPDLGRLDARFQGLRAGARIDAAYDAAREDEVVPPLLLAGLNAWILEQGPAGRAFRTDPPPSDRRPPLHAKLRQTLDPQTEAERHWTFRMIGATHHKAYLPRLAAGMEASGLGPDVPDRTFVVLRNHDWADGGVTRTRLAELQEWGGVSLPVQGGDLRVFAALRTMLEEADPDLEAWLRSRRPASTTDLLGRLLAPEEKATAPPVPEPVPVPATPAPGPQLVIGHRLDDGSQVSLDLPVLARHVAVFAGSGSGKTVLLRRLVEECALRGVSSIVLDPNNDLARLGDPWPEPPAGWLPGDADRADRYFAGTEVVVWTPGWSRGRPLSFQPLPDFAALLDEPDELASALNLAVETLAPRAQLDRATPKARKERAVLRQALEYFAGSKRSGFPALLDMLADLPFAASHLSKADELAADIGQRLRAETVNDPLFAGAGEPVDPGLLLTPSPGKQARVSVISLAGLTDDARPGFVSRLQTALFTWIKRNPVRDRPLSGLFVMDEAQAFAPSGKRTAALASTQTLISQARKYGLSLVFATQAPKGVDNKVSGNATTVFIGRINNATQQEVVKEMAKARGGSADRVGRLNAGEFYASSTDLSSVLMRAPQCLSHHPSAPLTEEEILRRARP</sequence>